<evidence type="ECO:0000313" key="4">
    <source>
        <dbReference type="Proteomes" id="UP000491181"/>
    </source>
</evidence>
<accession>A0A7J0A4X7</accession>
<gene>
    <name evidence="2" type="ORF">E4T97_13970</name>
    <name evidence="1" type="ORF">IMSAGC001_02627</name>
</gene>
<sequence>MRTQEIQFDGNTYVCRVVKSNEGEDLLIGSTQLLDTLQPGNFEDKNEGFASKEAEQLYDEIFFFTDKENLRLPDNKLIAELKESNLEWFD</sequence>
<dbReference type="EMBL" id="SPPV01000031">
    <property type="protein sequence ID" value="TFU47920.1"/>
    <property type="molecule type" value="Genomic_DNA"/>
</dbReference>
<dbReference type="Proteomes" id="UP000491181">
    <property type="component" value="Unassembled WGS sequence"/>
</dbReference>
<name>A0A7J0A4X7_9BACE</name>
<evidence type="ECO:0000313" key="1">
    <source>
        <dbReference type="EMBL" id="GFH87202.1"/>
    </source>
</evidence>
<evidence type="ECO:0000313" key="3">
    <source>
        <dbReference type="Proteomes" id="UP000298073"/>
    </source>
</evidence>
<dbReference type="AlphaFoldDB" id="A0A7J0A4X7"/>
<dbReference type="RefSeq" id="WP_024987470.1">
    <property type="nucleotide sequence ID" value="NZ_BLLS01000079.1"/>
</dbReference>
<reference evidence="1 4" key="2">
    <citation type="journal article" date="2020" name="Microbiome">
        <title>Single-cell genomics of uncultured bacteria reveals dietary fiber responders in the mouse gut microbiota.</title>
        <authorList>
            <person name="Chijiiwa R."/>
            <person name="Hosokawa M."/>
            <person name="Kogawa M."/>
            <person name="Nishikawa Y."/>
            <person name="Ide K."/>
            <person name="Sakanashi C."/>
            <person name="Takahashi K."/>
            <person name="Takeyama H."/>
        </authorList>
    </citation>
    <scope>NUCLEOTIDE SEQUENCE [LARGE SCALE GENOMIC DNA]</scope>
    <source>
        <strain evidence="1">IMSAGC_001</strain>
    </source>
</reference>
<dbReference type="Proteomes" id="UP000298073">
    <property type="component" value="Unassembled WGS sequence"/>
</dbReference>
<protein>
    <submittedName>
        <fullName evidence="1">Uncharacterized protein</fullName>
    </submittedName>
</protein>
<comment type="caution">
    <text evidence="1">The sequence shown here is derived from an EMBL/GenBank/DDBJ whole genome shotgun (WGS) entry which is preliminary data.</text>
</comment>
<organism evidence="1 4">
    <name type="scientific">Bacteroides acidifaciens</name>
    <dbReference type="NCBI Taxonomy" id="85831"/>
    <lineage>
        <taxon>Bacteria</taxon>
        <taxon>Pseudomonadati</taxon>
        <taxon>Bacteroidota</taxon>
        <taxon>Bacteroidia</taxon>
        <taxon>Bacteroidales</taxon>
        <taxon>Bacteroidaceae</taxon>
        <taxon>Bacteroides</taxon>
    </lineage>
</organism>
<reference evidence="2 3" key="1">
    <citation type="submission" date="2019-03" db="EMBL/GenBank/DDBJ databases">
        <title>Diversity of the mouse oral microbiome.</title>
        <authorList>
            <person name="Joseph S."/>
            <person name="Aduse-Opoku J."/>
            <person name="Curtis M."/>
            <person name="Wade W."/>
            <person name="Hashim A."/>
        </authorList>
    </citation>
    <scope>NUCLEOTIDE SEQUENCE [LARGE SCALE GENOMIC DNA]</scope>
    <source>
        <strain evidence="2 3">P2318</strain>
    </source>
</reference>
<dbReference type="EMBL" id="BLLS01000079">
    <property type="protein sequence ID" value="GFH87202.1"/>
    <property type="molecule type" value="Genomic_DNA"/>
</dbReference>
<proteinExistence type="predicted"/>
<evidence type="ECO:0000313" key="2">
    <source>
        <dbReference type="EMBL" id="TFU47920.1"/>
    </source>
</evidence>
<dbReference type="GeneID" id="93046883"/>